<comment type="caution">
    <text evidence="14">The sequence shown here is derived from an EMBL/GenBank/DDBJ whole genome shotgun (WGS) entry which is preliminary data.</text>
</comment>
<evidence type="ECO:0000256" key="6">
    <source>
        <dbReference type="ARBA" id="ARBA00022967"/>
    </source>
</evidence>
<evidence type="ECO:0000256" key="4">
    <source>
        <dbReference type="ARBA" id="ARBA00022857"/>
    </source>
</evidence>
<evidence type="ECO:0000256" key="8">
    <source>
        <dbReference type="ARBA" id="ARBA00023027"/>
    </source>
</evidence>
<keyword evidence="8 13" id="KW-0520">NAD</keyword>
<comment type="similarity">
    <text evidence="13">Belongs to the complex I NdhL subunit family.</text>
</comment>
<keyword evidence="6 13" id="KW-1278">Translocase</keyword>
<comment type="subcellular location">
    <subcellularLocation>
        <location evidence="13">Cellular thylakoid membrane</location>
        <topology evidence="13">Multi-pass membrane protein</topology>
    </subcellularLocation>
    <subcellularLocation>
        <location evidence="1">Membrane</location>
        <topology evidence="1">Multi-pass membrane protein</topology>
    </subcellularLocation>
</comment>
<evidence type="ECO:0000256" key="7">
    <source>
        <dbReference type="ARBA" id="ARBA00022989"/>
    </source>
</evidence>
<dbReference type="Pfam" id="PF10716">
    <property type="entry name" value="NdhL"/>
    <property type="match status" value="1"/>
</dbReference>
<keyword evidence="5 13" id="KW-0618">Plastoquinone</keyword>
<keyword evidence="9 13" id="KW-0793">Thylakoid</keyword>
<evidence type="ECO:0000256" key="3">
    <source>
        <dbReference type="ARBA" id="ARBA00022719"/>
    </source>
</evidence>
<evidence type="ECO:0000256" key="1">
    <source>
        <dbReference type="ARBA" id="ARBA00004141"/>
    </source>
</evidence>
<keyword evidence="4 13" id="KW-0521">NADP</keyword>
<comment type="function">
    <text evidence="13">NDH-1 shuttles electrons from an unknown electron donor, via FMN and iron-sulfur (Fe-S) centers, to quinones in the respiratory and/or the photosynthetic chain. The immediate electron acceptor for the enzyme in this species is believed to be plastoquinone. Couples the redox reaction to proton translocation, and thus conserves the redox energy in a proton gradient. Cyanobacterial NDH-1 also plays a role in inorganic carbon-concentration.</text>
</comment>
<dbReference type="PANTHER" id="PTHR36727:SF2">
    <property type="entry name" value="NAD(P)H-QUINONE OXIDOREDUCTASE SUBUNIT L, CHLOROPLASTIC"/>
    <property type="match status" value="1"/>
</dbReference>
<protein>
    <recommendedName>
        <fullName evidence="13">NAD(P)H-quinone oxidoreductase subunit L</fullName>
        <ecNumber evidence="13">7.1.1.-</ecNumber>
    </recommendedName>
    <alternativeName>
        <fullName evidence="13">NAD(P)H dehydrogenase I subunit L</fullName>
        <shortName evidence="13">NDH-1 subunit L</shortName>
        <shortName evidence="13">NDH-L</shortName>
    </alternativeName>
</protein>
<dbReference type="EC" id="7.1.1.-" evidence="13"/>
<evidence type="ECO:0000256" key="12">
    <source>
        <dbReference type="ARBA" id="ARBA00048026"/>
    </source>
</evidence>
<dbReference type="GO" id="GO:0016655">
    <property type="term" value="F:oxidoreductase activity, acting on NAD(P)H, quinone or similar compound as acceptor"/>
    <property type="evidence" value="ECO:0007669"/>
    <property type="project" value="UniProtKB-UniRule"/>
</dbReference>
<comment type="catalytic activity">
    <reaction evidence="11 13">
        <text>a plastoquinone + NADPH + (n+1) H(+)(in) = a plastoquinol + NADP(+) + n H(+)(out)</text>
        <dbReference type="Rhea" id="RHEA:42612"/>
        <dbReference type="Rhea" id="RHEA-COMP:9561"/>
        <dbReference type="Rhea" id="RHEA-COMP:9562"/>
        <dbReference type="ChEBI" id="CHEBI:15378"/>
        <dbReference type="ChEBI" id="CHEBI:17757"/>
        <dbReference type="ChEBI" id="CHEBI:57783"/>
        <dbReference type="ChEBI" id="CHEBI:58349"/>
        <dbReference type="ChEBI" id="CHEBI:62192"/>
    </reaction>
</comment>
<feature type="transmembrane region" description="Helical" evidence="13">
    <location>
        <begin position="46"/>
        <end position="67"/>
    </location>
</feature>
<reference evidence="14 15" key="2">
    <citation type="submission" date="2018-06" db="EMBL/GenBank/DDBJ databases">
        <title>Metagenomic assembly of (sub)arctic Cyanobacteria and their associated microbiome from non-axenic cultures.</title>
        <authorList>
            <person name="Baurain D."/>
        </authorList>
    </citation>
    <scope>NUCLEOTIDE SEQUENCE [LARGE SCALE GENOMIC DNA]</scope>
    <source>
        <strain evidence="14">ULC066bin1</strain>
    </source>
</reference>
<proteinExistence type="inferred from homology"/>
<keyword evidence="2 13" id="KW-0812">Transmembrane</keyword>
<evidence type="ECO:0000256" key="9">
    <source>
        <dbReference type="ARBA" id="ARBA00023078"/>
    </source>
</evidence>
<dbReference type="GO" id="GO:0031676">
    <property type="term" value="C:plasma membrane-derived thylakoid membrane"/>
    <property type="evidence" value="ECO:0007669"/>
    <property type="project" value="UniProtKB-SubCell"/>
</dbReference>
<dbReference type="PANTHER" id="PTHR36727">
    <property type="entry name" value="NAD(P)H-QUINONE OXIDOREDUCTASE SUBUNIT L, CHLOROPLASTIC"/>
    <property type="match status" value="1"/>
</dbReference>
<gene>
    <name evidence="13" type="primary">ndhL</name>
    <name evidence="14" type="ORF">DCF19_06015</name>
</gene>
<evidence type="ECO:0000313" key="15">
    <source>
        <dbReference type="Proteomes" id="UP000249467"/>
    </source>
</evidence>
<comment type="subunit">
    <text evidence="13">NDH-1 can be composed of about 15 different subunits; different subcomplexes with different compositions have been identified which probably have different functions.</text>
</comment>
<dbReference type="InterPro" id="IPR019654">
    <property type="entry name" value="NADH-quinone_OxRdatse_su_L"/>
</dbReference>
<keyword evidence="13" id="KW-0813">Transport</keyword>
<keyword evidence="7 13" id="KW-1133">Transmembrane helix</keyword>
<reference evidence="14 15" key="1">
    <citation type="submission" date="2018-04" db="EMBL/GenBank/DDBJ databases">
        <authorList>
            <person name="Go L.Y."/>
            <person name="Mitchell J.A."/>
        </authorList>
    </citation>
    <scope>NUCLEOTIDE SEQUENCE [LARGE SCALE GENOMIC DNA]</scope>
    <source>
        <strain evidence="14">ULC066bin1</strain>
    </source>
</reference>
<dbReference type="Proteomes" id="UP000249467">
    <property type="component" value="Unassembled WGS sequence"/>
</dbReference>
<dbReference type="HAMAP" id="MF_01355">
    <property type="entry name" value="NDH1_NDH1L"/>
    <property type="match status" value="1"/>
</dbReference>
<name>A0A2W4WFZ3_9CYAN</name>
<evidence type="ECO:0000256" key="13">
    <source>
        <dbReference type="HAMAP-Rule" id="MF_01355"/>
    </source>
</evidence>
<accession>A0A2W4WFZ3</accession>
<evidence type="ECO:0000313" key="14">
    <source>
        <dbReference type="EMBL" id="PZO43490.1"/>
    </source>
</evidence>
<keyword evidence="10 13" id="KW-0472">Membrane</keyword>
<evidence type="ECO:0000256" key="5">
    <source>
        <dbReference type="ARBA" id="ARBA00022957"/>
    </source>
</evidence>
<evidence type="ECO:0000256" key="10">
    <source>
        <dbReference type="ARBA" id="ARBA00023136"/>
    </source>
</evidence>
<organism evidence="14 15">
    <name type="scientific">Pseudanabaena frigida</name>
    <dbReference type="NCBI Taxonomy" id="945775"/>
    <lineage>
        <taxon>Bacteria</taxon>
        <taxon>Bacillati</taxon>
        <taxon>Cyanobacteriota</taxon>
        <taxon>Cyanophyceae</taxon>
        <taxon>Pseudanabaenales</taxon>
        <taxon>Pseudanabaenaceae</taxon>
        <taxon>Pseudanabaena</taxon>
    </lineage>
</organism>
<dbReference type="AlphaFoldDB" id="A0A2W4WFZ3"/>
<evidence type="ECO:0000256" key="2">
    <source>
        <dbReference type="ARBA" id="ARBA00022692"/>
    </source>
</evidence>
<evidence type="ECO:0000256" key="11">
    <source>
        <dbReference type="ARBA" id="ARBA00047726"/>
    </source>
</evidence>
<sequence length="76" mass="8738">MSLLLSPPILAAIVYAAIAGTYLLVIPLIVLFYFKARWYKTGSIERVFLCFLAFFFFPGLLLLSPFFNFRPEARQI</sequence>
<dbReference type="EMBL" id="QBML01000005">
    <property type="protein sequence ID" value="PZO43490.1"/>
    <property type="molecule type" value="Genomic_DNA"/>
</dbReference>
<feature type="transmembrane region" description="Helical" evidence="13">
    <location>
        <begin position="12"/>
        <end position="34"/>
    </location>
</feature>
<dbReference type="GO" id="GO:0048038">
    <property type="term" value="F:quinone binding"/>
    <property type="evidence" value="ECO:0007669"/>
    <property type="project" value="UniProtKB-KW"/>
</dbReference>
<keyword evidence="3 13" id="KW-0874">Quinone</keyword>
<comment type="catalytic activity">
    <reaction evidence="12 13">
        <text>a plastoquinone + NADH + (n+1) H(+)(in) = a plastoquinol + NAD(+) + n H(+)(out)</text>
        <dbReference type="Rhea" id="RHEA:42608"/>
        <dbReference type="Rhea" id="RHEA-COMP:9561"/>
        <dbReference type="Rhea" id="RHEA-COMP:9562"/>
        <dbReference type="ChEBI" id="CHEBI:15378"/>
        <dbReference type="ChEBI" id="CHEBI:17757"/>
        <dbReference type="ChEBI" id="CHEBI:57540"/>
        <dbReference type="ChEBI" id="CHEBI:57945"/>
        <dbReference type="ChEBI" id="CHEBI:62192"/>
    </reaction>
</comment>